<feature type="compositionally biased region" description="Polar residues" evidence="1">
    <location>
        <begin position="773"/>
        <end position="788"/>
    </location>
</feature>
<feature type="region of interest" description="Disordered" evidence="1">
    <location>
        <begin position="668"/>
        <end position="735"/>
    </location>
</feature>
<dbReference type="PROSITE" id="PS50172">
    <property type="entry name" value="BRCT"/>
    <property type="match status" value="2"/>
</dbReference>
<feature type="domain" description="BRCT" evidence="2">
    <location>
        <begin position="137"/>
        <end position="227"/>
    </location>
</feature>
<reference evidence="3" key="1">
    <citation type="submission" date="2021-12" db="EMBL/GenBank/DDBJ databases">
        <authorList>
            <person name="King R."/>
        </authorList>
    </citation>
    <scope>NUCLEOTIDE SEQUENCE</scope>
</reference>
<feature type="region of interest" description="Disordered" evidence="1">
    <location>
        <begin position="771"/>
        <end position="791"/>
    </location>
</feature>
<dbReference type="Pfam" id="PF12738">
    <property type="entry name" value="PTCB-BRCT"/>
    <property type="match status" value="1"/>
</dbReference>
<dbReference type="SMART" id="SM00292">
    <property type="entry name" value="BRCT"/>
    <property type="match status" value="3"/>
</dbReference>
<feature type="domain" description="BRCT" evidence="2">
    <location>
        <begin position="1114"/>
        <end position="1187"/>
    </location>
</feature>
<proteinExistence type="predicted"/>
<dbReference type="InterPro" id="IPR001357">
    <property type="entry name" value="BRCT_dom"/>
</dbReference>
<feature type="compositionally biased region" description="Basic and acidic residues" evidence="1">
    <location>
        <begin position="106"/>
        <end position="120"/>
    </location>
</feature>
<sequence length="1297" mass="146856">MKPKISTGFFTPPMNRKRKENVQTPVRNQNNEIIFSEEIYETIMGDPIKRKLMLQIFAQEKNAIEEYKRNEKKKKLVASSPLNKLKGKYKCESPTALLRRRALEQQAKENENDLNSERSSSRQSTSSAGSPVPSPIPFDKLLEGVRAYVEVRSKDQDRSAGAKALMISMGAKVRDVFTKDVTHVVFKDGGFSTYQKAKLMKVHLVSVLWLEAVRKNMFKVPEKEYPALGASTFDNDVSTVCSQIQKEYEDIIREEVRRSLVTGTPLPSTESLREKRRMTIMSPIISSSFSKFSQDEEVDRINRRRTNINPSFCRPPSATLEESSQSNKNRRRTDIDYKSLRPNSAVLEDISPELTSDDDSEVGLINGEKPDKAQISIDNFSTVIDDTILDDNSDNLLSYLRNKKPETSDMDLTNIQDRRGAARKSLREINAPQDSIDMELTGILNSMGKSGRKKLETKENTPKNTRNRRKTLFQETHVTKTTSSSDKSTNISDESLLKRINVNKVSSDNTNMSNLHLSSSDNIEILSKNCSSPLQTTNLNKSNSNTTTTTTNMSSLRVGSTKSATTTTRTDMSDLKVSSENAFKIDSRSTDMSSLKVSDNSASNGLDPNAREVNSKIKPVRSTKRNKKSDESSTMSSLRLSSDKNDLSSLQSKLFSTELASLRLSETVCPNESLNSSDKEKKRSKLPLFPTKSKDSAITKTATDNSFNDSSSSSEINYGRTRRQSKLPLTDSNLNDSAISRASSKLSFSPVDIISAISIIDDNITTRRKKINNKTPSSLQKESVFNDNASRRKSQRLVKACKEPNLETNTDISDEPLDKIKSNKKATPKNREINVNNNIDKFNLDEENIKNKTPKTPKSNKTTNKEIKNISDDKFTTKKTPKRNINKNVTEAEKTSTESEESSSDSPKKKQKRVRRLYNPTDSPKTLYLHSDDLERQEKRLRALKRIADEGLTISETISQNPPEKWTESVPTEPELESIKSPNKKLKAINKREAEQELMKVVESIKPPDKKPKKAKKEKDVSLNTSADEQKDLVNEFVNPKTPKRRPKVLESQSENSKRRSQRLTQKDQDYVFAVPTTPVRRSTLEFQSLSQSLKKVRIDVGKQPSIVCTKMHKTEVETFTSIVKKLGRFKTEDEVTRNTTHVVAGEPKRTINMLRAIALGCWVLKKEWLYASLEAGKWLPEEDFEETDFSHTVQQSRLQRQAFGSKYSMDVFRDVGNIYVAKSTTPRWSDLKELIEFCKGKIVLNPEKAKVIIGEYRNQDDTTCVKEVWVLDSITFYKTMPLKKYLLPPRNSSPCV</sequence>
<evidence type="ECO:0000256" key="1">
    <source>
        <dbReference type="SAM" id="MobiDB-lite"/>
    </source>
</evidence>
<dbReference type="CDD" id="cd17716">
    <property type="entry name" value="BRCT_microcephalin_rpt1"/>
    <property type="match status" value="1"/>
</dbReference>
<accession>A0A9P0APJ6</accession>
<dbReference type="GO" id="GO:0000278">
    <property type="term" value="P:mitotic cell cycle"/>
    <property type="evidence" value="ECO:0007669"/>
    <property type="project" value="TreeGrafter"/>
</dbReference>
<evidence type="ECO:0000313" key="4">
    <source>
        <dbReference type="Proteomes" id="UP001154078"/>
    </source>
</evidence>
<dbReference type="PANTHER" id="PTHR14625:SF3">
    <property type="entry name" value="MICROCEPHALIN"/>
    <property type="match status" value="1"/>
</dbReference>
<feature type="region of interest" description="Disordered" evidence="1">
    <location>
        <begin position="588"/>
        <end position="643"/>
    </location>
</feature>
<dbReference type="Proteomes" id="UP001154078">
    <property type="component" value="Chromosome 1"/>
</dbReference>
<evidence type="ECO:0000313" key="3">
    <source>
        <dbReference type="EMBL" id="CAH0547373.1"/>
    </source>
</evidence>
<feature type="region of interest" description="Disordered" evidence="1">
    <location>
        <begin position="301"/>
        <end position="339"/>
    </location>
</feature>
<feature type="compositionally biased region" description="Polar residues" evidence="1">
    <location>
        <begin position="590"/>
        <end position="606"/>
    </location>
</feature>
<dbReference type="Pfam" id="PF00533">
    <property type="entry name" value="BRCT"/>
    <property type="match status" value="1"/>
</dbReference>
<dbReference type="InterPro" id="IPR036420">
    <property type="entry name" value="BRCT_dom_sf"/>
</dbReference>
<dbReference type="PANTHER" id="PTHR14625">
    <property type="entry name" value="MICROCEPHALIN"/>
    <property type="match status" value="1"/>
</dbReference>
<dbReference type="CDD" id="cd17736">
    <property type="entry name" value="BRCT_microcephalin_rpt2"/>
    <property type="match status" value="1"/>
</dbReference>
<feature type="region of interest" description="Disordered" evidence="1">
    <location>
        <begin position="954"/>
        <end position="987"/>
    </location>
</feature>
<feature type="compositionally biased region" description="Low complexity" evidence="1">
    <location>
        <begin position="479"/>
        <end position="489"/>
    </location>
</feature>
<organism evidence="3 4">
    <name type="scientific">Brassicogethes aeneus</name>
    <name type="common">Rape pollen beetle</name>
    <name type="synonym">Meligethes aeneus</name>
    <dbReference type="NCBI Taxonomy" id="1431903"/>
    <lineage>
        <taxon>Eukaryota</taxon>
        <taxon>Metazoa</taxon>
        <taxon>Ecdysozoa</taxon>
        <taxon>Arthropoda</taxon>
        <taxon>Hexapoda</taxon>
        <taxon>Insecta</taxon>
        <taxon>Pterygota</taxon>
        <taxon>Neoptera</taxon>
        <taxon>Endopterygota</taxon>
        <taxon>Coleoptera</taxon>
        <taxon>Polyphaga</taxon>
        <taxon>Cucujiformia</taxon>
        <taxon>Nitidulidae</taxon>
        <taxon>Meligethinae</taxon>
        <taxon>Brassicogethes</taxon>
    </lineage>
</organism>
<feature type="compositionally biased region" description="Basic residues" evidence="1">
    <location>
        <begin position="618"/>
        <end position="627"/>
    </location>
</feature>
<dbReference type="SUPFAM" id="SSF52113">
    <property type="entry name" value="BRCT domain"/>
    <property type="match status" value="3"/>
</dbReference>
<evidence type="ECO:0000259" key="2">
    <source>
        <dbReference type="PROSITE" id="PS50172"/>
    </source>
</evidence>
<feature type="compositionally biased region" description="Low complexity" evidence="1">
    <location>
        <begin position="121"/>
        <end position="130"/>
    </location>
</feature>
<feature type="region of interest" description="Disordered" evidence="1">
    <location>
        <begin position="106"/>
        <end position="137"/>
    </location>
</feature>
<dbReference type="InterPro" id="IPR022047">
    <property type="entry name" value="Microcephalin-like"/>
</dbReference>
<dbReference type="Gene3D" id="3.40.50.10190">
    <property type="entry name" value="BRCT domain"/>
    <property type="match status" value="3"/>
</dbReference>
<dbReference type="CDD" id="cd17751">
    <property type="entry name" value="BRCT_microcephalin_rpt3"/>
    <property type="match status" value="1"/>
</dbReference>
<feature type="compositionally biased region" description="Low complexity" evidence="1">
    <location>
        <begin position="536"/>
        <end position="555"/>
    </location>
</feature>
<feature type="region of interest" description="Disordered" evidence="1">
    <location>
        <begin position="448"/>
        <end position="490"/>
    </location>
</feature>
<feature type="compositionally biased region" description="Basic and acidic residues" evidence="1">
    <location>
        <begin position="863"/>
        <end position="876"/>
    </location>
</feature>
<dbReference type="OrthoDB" id="2384350at2759"/>
<feature type="region of interest" description="Disordered" evidence="1">
    <location>
        <begin position="534"/>
        <end position="573"/>
    </location>
</feature>
<feature type="compositionally biased region" description="Low complexity" evidence="1">
    <location>
        <begin position="704"/>
        <end position="714"/>
    </location>
</feature>
<feature type="region of interest" description="Disordered" evidence="1">
    <location>
        <begin position="1000"/>
        <end position="1069"/>
    </location>
</feature>
<protein>
    <recommendedName>
        <fullName evidence="2">BRCT domain-containing protein</fullName>
    </recommendedName>
</protein>
<keyword evidence="4" id="KW-1185">Reference proteome</keyword>
<name>A0A9P0APJ6_BRAAE</name>
<dbReference type="EMBL" id="OV121132">
    <property type="protein sequence ID" value="CAH0547373.1"/>
    <property type="molecule type" value="Genomic_DNA"/>
</dbReference>
<gene>
    <name evidence="3" type="ORF">MELIAE_LOCUS1378</name>
</gene>
<feature type="region of interest" description="Disordered" evidence="1">
    <location>
        <begin position="807"/>
        <end position="931"/>
    </location>
</feature>